<evidence type="ECO:0000256" key="3">
    <source>
        <dbReference type="ARBA" id="ARBA00022692"/>
    </source>
</evidence>
<feature type="transmembrane region" description="Helical" evidence="6">
    <location>
        <begin position="59"/>
        <end position="81"/>
    </location>
</feature>
<keyword evidence="8" id="KW-1185">Reference proteome</keyword>
<dbReference type="AlphaFoldDB" id="A0A811YTN0"/>
<organism evidence="7 8">
    <name type="scientific">Nyctereutes procyonoides</name>
    <name type="common">Raccoon dog</name>
    <name type="synonym">Canis procyonoides</name>
    <dbReference type="NCBI Taxonomy" id="34880"/>
    <lineage>
        <taxon>Eukaryota</taxon>
        <taxon>Metazoa</taxon>
        <taxon>Chordata</taxon>
        <taxon>Craniata</taxon>
        <taxon>Vertebrata</taxon>
        <taxon>Euteleostomi</taxon>
        <taxon>Mammalia</taxon>
        <taxon>Eutheria</taxon>
        <taxon>Laurasiatheria</taxon>
        <taxon>Carnivora</taxon>
        <taxon>Caniformia</taxon>
        <taxon>Canidae</taxon>
        <taxon>Nyctereutes</taxon>
    </lineage>
</organism>
<comment type="subcellular location">
    <subcellularLocation>
        <location evidence="1">Membrane</location>
        <topology evidence="1">Multi-pass membrane protein</topology>
    </subcellularLocation>
</comment>
<comment type="similarity">
    <text evidence="2">Belongs to the TMEM229 family.</text>
</comment>
<protein>
    <submittedName>
        <fullName evidence="7">(raccoon dog) hypothetical protein</fullName>
    </submittedName>
</protein>
<keyword evidence="5 6" id="KW-0472">Membrane</keyword>
<evidence type="ECO:0000256" key="1">
    <source>
        <dbReference type="ARBA" id="ARBA00004141"/>
    </source>
</evidence>
<evidence type="ECO:0000256" key="5">
    <source>
        <dbReference type="ARBA" id="ARBA00023136"/>
    </source>
</evidence>
<name>A0A811YTN0_NYCPR</name>
<evidence type="ECO:0000256" key="6">
    <source>
        <dbReference type="SAM" id="Phobius"/>
    </source>
</evidence>
<dbReference type="PANTHER" id="PTHR31746:SF2">
    <property type="entry name" value="TRANSMEMBRANE PROTEIN 229A"/>
    <property type="match status" value="1"/>
</dbReference>
<keyword evidence="3 6" id="KW-0812">Transmembrane</keyword>
<evidence type="ECO:0000256" key="4">
    <source>
        <dbReference type="ARBA" id="ARBA00022989"/>
    </source>
</evidence>
<dbReference type="Proteomes" id="UP000645828">
    <property type="component" value="Unassembled WGS sequence"/>
</dbReference>
<proteinExistence type="inferred from homology"/>
<comment type="caution">
    <text evidence="7">The sequence shown here is derived from an EMBL/GenBank/DDBJ whole genome shotgun (WGS) entry which is preliminary data.</text>
</comment>
<keyword evidence="4 6" id="KW-1133">Transmembrane helix</keyword>
<reference evidence="7" key="1">
    <citation type="submission" date="2020-12" db="EMBL/GenBank/DDBJ databases">
        <authorList>
            <consortium name="Molecular Ecology Group"/>
        </authorList>
    </citation>
    <scope>NUCLEOTIDE SEQUENCE</scope>
    <source>
        <strain evidence="7">TBG_1078</strain>
    </source>
</reference>
<dbReference type="EMBL" id="CAJHUB010000743">
    <property type="protein sequence ID" value="CAD7679783.1"/>
    <property type="molecule type" value="Genomic_DNA"/>
</dbReference>
<evidence type="ECO:0000313" key="7">
    <source>
        <dbReference type="EMBL" id="CAD7679783.1"/>
    </source>
</evidence>
<dbReference type="PANTHER" id="PTHR31746">
    <property type="entry name" value="TRANSMEMBRANE PROTEIN 229 FAMILY MEMBER"/>
    <property type="match status" value="1"/>
</dbReference>
<dbReference type="GO" id="GO:0016020">
    <property type="term" value="C:membrane"/>
    <property type="evidence" value="ECO:0007669"/>
    <property type="project" value="UniProtKB-SubCell"/>
</dbReference>
<evidence type="ECO:0000313" key="8">
    <source>
        <dbReference type="Proteomes" id="UP000645828"/>
    </source>
</evidence>
<sequence length="98" mass="11521">MCGSCSLAVEKLDFHLRRSRGWSAWRRGRIHGTLPHAWELCWGLGLRTCGAGSWDYSHYPLNCMGLITLMYLPGWIFLTVYQDRLFNVVWRVQYIRTI</sequence>
<gene>
    <name evidence="7" type="ORF">NYPRO_LOCUS12582</name>
</gene>
<accession>A0A811YTN0</accession>
<evidence type="ECO:0000256" key="2">
    <source>
        <dbReference type="ARBA" id="ARBA00006371"/>
    </source>
</evidence>